<evidence type="ECO:0000256" key="2">
    <source>
        <dbReference type="ARBA" id="ARBA00023157"/>
    </source>
</evidence>
<protein>
    <submittedName>
        <fullName evidence="4">Cytoplasmic thioredoxin isoenzyme 2</fullName>
    </submittedName>
</protein>
<accession>A0AAV9X118</accession>
<dbReference type="PRINTS" id="PR00421">
    <property type="entry name" value="THIOREDOXIN"/>
</dbReference>
<reference evidence="4 5" key="1">
    <citation type="submission" date="2019-10" db="EMBL/GenBank/DDBJ databases">
        <authorList>
            <person name="Palmer J.M."/>
        </authorList>
    </citation>
    <scope>NUCLEOTIDE SEQUENCE [LARGE SCALE GENOMIC DNA]</scope>
    <source>
        <strain evidence="4 5">TWF694</strain>
    </source>
</reference>
<evidence type="ECO:0000313" key="4">
    <source>
        <dbReference type="EMBL" id="KAK6532090.1"/>
    </source>
</evidence>
<dbReference type="AlphaFoldDB" id="A0AAV9X118"/>
<gene>
    <name evidence="4" type="primary">TRX2</name>
    <name evidence="4" type="ORF">TWF694_003252</name>
</gene>
<dbReference type="Proteomes" id="UP001365542">
    <property type="component" value="Unassembled WGS sequence"/>
</dbReference>
<proteinExistence type="inferred from homology"/>
<dbReference type="Pfam" id="PF00085">
    <property type="entry name" value="Thioredoxin"/>
    <property type="match status" value="1"/>
</dbReference>
<dbReference type="CDD" id="cd02947">
    <property type="entry name" value="TRX_family"/>
    <property type="match status" value="1"/>
</dbReference>
<dbReference type="SUPFAM" id="SSF52833">
    <property type="entry name" value="Thioredoxin-like"/>
    <property type="match status" value="1"/>
</dbReference>
<comment type="caution">
    <text evidence="4">The sequence shown here is derived from an EMBL/GenBank/DDBJ whole genome shotgun (WGS) entry which is preliminary data.</text>
</comment>
<comment type="similarity">
    <text evidence="1">Belongs to the thioredoxin family.</text>
</comment>
<dbReference type="PROSITE" id="PS51352">
    <property type="entry name" value="THIOREDOXIN_2"/>
    <property type="match status" value="1"/>
</dbReference>
<dbReference type="InterPro" id="IPR017937">
    <property type="entry name" value="Thioredoxin_CS"/>
</dbReference>
<dbReference type="Gene3D" id="3.40.30.10">
    <property type="entry name" value="Glutaredoxin"/>
    <property type="match status" value="1"/>
</dbReference>
<dbReference type="PROSITE" id="PS00194">
    <property type="entry name" value="THIOREDOXIN_1"/>
    <property type="match status" value="1"/>
</dbReference>
<keyword evidence="5" id="KW-1185">Reference proteome</keyword>
<name>A0AAV9X118_9PEZI</name>
<evidence type="ECO:0000259" key="3">
    <source>
        <dbReference type="PROSITE" id="PS51352"/>
    </source>
</evidence>
<dbReference type="EMBL" id="JAVHJO010000012">
    <property type="protein sequence ID" value="KAK6532090.1"/>
    <property type="molecule type" value="Genomic_DNA"/>
</dbReference>
<organism evidence="4 5">
    <name type="scientific">Orbilia ellipsospora</name>
    <dbReference type="NCBI Taxonomy" id="2528407"/>
    <lineage>
        <taxon>Eukaryota</taxon>
        <taxon>Fungi</taxon>
        <taxon>Dikarya</taxon>
        <taxon>Ascomycota</taxon>
        <taxon>Pezizomycotina</taxon>
        <taxon>Orbiliomycetes</taxon>
        <taxon>Orbiliales</taxon>
        <taxon>Orbiliaceae</taxon>
        <taxon>Orbilia</taxon>
    </lineage>
</organism>
<dbReference type="InterPro" id="IPR036249">
    <property type="entry name" value="Thioredoxin-like_sf"/>
</dbReference>
<sequence>MSDVTLTEIENLTHFNEFIDKETLTVVDFYTTWCGPCHAFAPTFQALANEYTDANFIKVDIEKAEDVGEKYEITSIPTIMLFRKGEMIEKVKNRGMLGEEIKAQLAA</sequence>
<evidence type="ECO:0000313" key="5">
    <source>
        <dbReference type="Proteomes" id="UP001365542"/>
    </source>
</evidence>
<evidence type="ECO:0000256" key="1">
    <source>
        <dbReference type="ARBA" id="ARBA00008987"/>
    </source>
</evidence>
<dbReference type="PANTHER" id="PTHR46115">
    <property type="entry name" value="THIOREDOXIN-LIKE PROTEIN 1"/>
    <property type="match status" value="1"/>
</dbReference>
<feature type="domain" description="Thioredoxin" evidence="3">
    <location>
        <begin position="1"/>
        <end position="107"/>
    </location>
</feature>
<dbReference type="InterPro" id="IPR013766">
    <property type="entry name" value="Thioredoxin_domain"/>
</dbReference>
<keyword evidence="2" id="KW-1015">Disulfide bond</keyword>